<evidence type="ECO:0000313" key="4">
    <source>
        <dbReference type="Proteomes" id="UP001597347"/>
    </source>
</evidence>
<reference evidence="4" key="1">
    <citation type="journal article" date="2019" name="Int. J. Syst. Evol. Microbiol.">
        <title>The Global Catalogue of Microorganisms (GCM) 10K type strain sequencing project: providing services to taxonomists for standard genome sequencing and annotation.</title>
        <authorList>
            <consortium name="The Broad Institute Genomics Platform"/>
            <consortium name="The Broad Institute Genome Sequencing Center for Infectious Disease"/>
            <person name="Wu L."/>
            <person name="Ma J."/>
        </authorList>
    </citation>
    <scope>NUCLEOTIDE SEQUENCE [LARGE SCALE GENOMIC DNA]</scope>
    <source>
        <strain evidence="4">CGMCC 1.12471</strain>
    </source>
</reference>
<dbReference type="SUPFAM" id="SSF51658">
    <property type="entry name" value="Xylose isomerase-like"/>
    <property type="match status" value="1"/>
</dbReference>
<protein>
    <submittedName>
        <fullName evidence="3">Sugar phosphate isomerase/epimerase family protein</fullName>
    </submittedName>
</protein>
<dbReference type="Proteomes" id="UP001597347">
    <property type="component" value="Unassembled WGS sequence"/>
</dbReference>
<dbReference type="EMBL" id="JBHUEA010000011">
    <property type="protein sequence ID" value="MFD1721603.1"/>
    <property type="molecule type" value="Genomic_DNA"/>
</dbReference>
<dbReference type="RefSeq" id="WP_377933988.1">
    <property type="nucleotide sequence ID" value="NZ_JBHUEA010000011.1"/>
</dbReference>
<dbReference type="PANTHER" id="PTHR12110">
    <property type="entry name" value="HYDROXYPYRUVATE ISOMERASE"/>
    <property type="match status" value="1"/>
</dbReference>
<feature type="domain" description="Xylose isomerase-like TIM barrel" evidence="2">
    <location>
        <begin position="26"/>
        <end position="214"/>
    </location>
</feature>
<dbReference type="InterPro" id="IPR050312">
    <property type="entry name" value="IolE/XylAMocC-like"/>
</dbReference>
<dbReference type="InterPro" id="IPR036237">
    <property type="entry name" value="Xyl_isomerase-like_sf"/>
</dbReference>
<keyword evidence="1" id="KW-0119">Carbohydrate metabolism</keyword>
<accession>A0ABW4LFT0</accession>
<keyword evidence="3" id="KW-0413">Isomerase</keyword>
<dbReference type="Gene3D" id="3.20.20.150">
    <property type="entry name" value="Divalent-metal-dependent TIM barrel enzymes"/>
    <property type="match status" value="1"/>
</dbReference>
<evidence type="ECO:0000256" key="1">
    <source>
        <dbReference type="ARBA" id="ARBA00023277"/>
    </source>
</evidence>
<gene>
    <name evidence="3" type="ORF">ACFSBI_08580</name>
</gene>
<proteinExistence type="predicted"/>
<sequence length="256" mass="27350">MPRGPLSVQLYSIRDAIAEDLPGSLARIREIGLEGVEPYGFVERATDYRAALDAAGLVAPSAHAPVLKMDDPRRAFDAAKEIGVDFLIDPSTDPQRWTSASGVSELAQQVNETAALAAEAGLTFGYHNHWWELENAVGPVPALEAFAAQLDPAVILEVDTYWVEVGGASAVDVLAHLGERVRFIHVKDGPRTRETEAQLPAGQGSMDIPAVLNAAPGAVRVLEFDAYRGDVFEGLAESMAYVLATDERAEQAGSAD</sequence>
<evidence type="ECO:0000313" key="3">
    <source>
        <dbReference type="EMBL" id="MFD1721603.1"/>
    </source>
</evidence>
<keyword evidence="4" id="KW-1185">Reference proteome</keyword>
<evidence type="ECO:0000259" key="2">
    <source>
        <dbReference type="Pfam" id="PF01261"/>
    </source>
</evidence>
<dbReference type="Pfam" id="PF01261">
    <property type="entry name" value="AP_endonuc_2"/>
    <property type="match status" value="1"/>
</dbReference>
<dbReference type="PANTHER" id="PTHR12110:SF41">
    <property type="entry name" value="INOSOSE DEHYDRATASE"/>
    <property type="match status" value="1"/>
</dbReference>
<dbReference type="InterPro" id="IPR013022">
    <property type="entry name" value="Xyl_isomerase-like_TIM-brl"/>
</dbReference>
<dbReference type="GO" id="GO:0016853">
    <property type="term" value="F:isomerase activity"/>
    <property type="evidence" value="ECO:0007669"/>
    <property type="project" value="UniProtKB-KW"/>
</dbReference>
<organism evidence="3 4">
    <name type="scientific">Amnibacterium endophyticum</name>
    <dbReference type="NCBI Taxonomy" id="2109337"/>
    <lineage>
        <taxon>Bacteria</taxon>
        <taxon>Bacillati</taxon>
        <taxon>Actinomycetota</taxon>
        <taxon>Actinomycetes</taxon>
        <taxon>Micrococcales</taxon>
        <taxon>Microbacteriaceae</taxon>
        <taxon>Amnibacterium</taxon>
    </lineage>
</organism>
<name>A0ABW4LFT0_9MICO</name>
<comment type="caution">
    <text evidence="3">The sequence shown here is derived from an EMBL/GenBank/DDBJ whole genome shotgun (WGS) entry which is preliminary data.</text>
</comment>